<gene>
    <name evidence="2" type="ORF">GCM10025864_35210</name>
</gene>
<sequence>MVVDVREPAQVPVGQPLHGGEEPEVDGALRLADVEALEGVGVGGPDGAHVRGRPVPQDDVGLPLLGIGRGGGLAHTGSLERVGRARRGATP</sequence>
<dbReference type="Proteomes" id="UP001157091">
    <property type="component" value="Unassembled WGS sequence"/>
</dbReference>
<dbReference type="EMBL" id="BSUK01000001">
    <property type="protein sequence ID" value="GMA25762.1"/>
    <property type="molecule type" value="Genomic_DNA"/>
</dbReference>
<evidence type="ECO:0000313" key="3">
    <source>
        <dbReference type="Proteomes" id="UP001157091"/>
    </source>
</evidence>
<proteinExistence type="predicted"/>
<evidence type="ECO:0000313" key="2">
    <source>
        <dbReference type="EMBL" id="GMA25762.1"/>
    </source>
</evidence>
<organism evidence="2 3">
    <name type="scientific">Luteimicrobium album</name>
    <dbReference type="NCBI Taxonomy" id="1054550"/>
    <lineage>
        <taxon>Bacteria</taxon>
        <taxon>Bacillati</taxon>
        <taxon>Actinomycetota</taxon>
        <taxon>Actinomycetes</taxon>
        <taxon>Micrococcales</taxon>
        <taxon>Luteimicrobium</taxon>
    </lineage>
</organism>
<name>A0ABQ6I5L8_9MICO</name>
<reference evidence="3" key="1">
    <citation type="journal article" date="2019" name="Int. J. Syst. Evol. Microbiol.">
        <title>The Global Catalogue of Microorganisms (GCM) 10K type strain sequencing project: providing services to taxonomists for standard genome sequencing and annotation.</title>
        <authorList>
            <consortium name="The Broad Institute Genomics Platform"/>
            <consortium name="The Broad Institute Genome Sequencing Center for Infectious Disease"/>
            <person name="Wu L."/>
            <person name="Ma J."/>
        </authorList>
    </citation>
    <scope>NUCLEOTIDE SEQUENCE [LARGE SCALE GENOMIC DNA]</scope>
    <source>
        <strain evidence="3">NBRC 106348</strain>
    </source>
</reference>
<protein>
    <submittedName>
        <fullName evidence="2">Uncharacterized protein</fullName>
    </submittedName>
</protein>
<comment type="caution">
    <text evidence="2">The sequence shown here is derived from an EMBL/GenBank/DDBJ whole genome shotgun (WGS) entry which is preliminary data.</text>
</comment>
<keyword evidence="3" id="KW-1185">Reference proteome</keyword>
<evidence type="ECO:0000256" key="1">
    <source>
        <dbReference type="SAM" id="MobiDB-lite"/>
    </source>
</evidence>
<accession>A0ABQ6I5L8</accession>
<feature type="region of interest" description="Disordered" evidence="1">
    <location>
        <begin position="1"/>
        <end position="23"/>
    </location>
</feature>